<protein>
    <submittedName>
        <fullName evidence="9">ABC transporter permease</fullName>
    </submittedName>
</protein>
<dbReference type="Gene3D" id="1.10.3720.10">
    <property type="entry name" value="MetI-like"/>
    <property type="match status" value="1"/>
</dbReference>
<dbReference type="PANTHER" id="PTHR43386:SF1">
    <property type="entry name" value="D,D-DIPEPTIDE TRANSPORT SYSTEM PERMEASE PROTEIN DDPC-RELATED"/>
    <property type="match status" value="1"/>
</dbReference>
<evidence type="ECO:0000256" key="7">
    <source>
        <dbReference type="RuleBase" id="RU363032"/>
    </source>
</evidence>
<comment type="caution">
    <text evidence="9">The sequence shown here is derived from an EMBL/GenBank/DDBJ whole genome shotgun (WGS) entry which is preliminary data.</text>
</comment>
<dbReference type="Pfam" id="PF00528">
    <property type="entry name" value="BPD_transp_1"/>
    <property type="match status" value="1"/>
</dbReference>
<dbReference type="GO" id="GO:0055085">
    <property type="term" value="P:transmembrane transport"/>
    <property type="evidence" value="ECO:0007669"/>
    <property type="project" value="InterPro"/>
</dbReference>
<evidence type="ECO:0000256" key="1">
    <source>
        <dbReference type="ARBA" id="ARBA00004651"/>
    </source>
</evidence>
<evidence type="ECO:0000256" key="6">
    <source>
        <dbReference type="ARBA" id="ARBA00023136"/>
    </source>
</evidence>
<feature type="transmembrane region" description="Helical" evidence="7">
    <location>
        <begin position="262"/>
        <end position="284"/>
    </location>
</feature>
<feature type="transmembrane region" description="Helical" evidence="7">
    <location>
        <begin position="216"/>
        <end position="241"/>
    </location>
</feature>
<comment type="subcellular location">
    <subcellularLocation>
        <location evidence="1 7">Cell membrane</location>
        <topology evidence="1 7">Multi-pass membrane protein</topology>
    </subcellularLocation>
</comment>
<comment type="similarity">
    <text evidence="7">Belongs to the binding-protein-dependent transport system permease family.</text>
</comment>
<organism evidence="9 10">
    <name type="scientific">Candidatus Muproteobacteria bacterium RBG_16_65_31</name>
    <dbReference type="NCBI Taxonomy" id="1817759"/>
    <lineage>
        <taxon>Bacteria</taxon>
        <taxon>Pseudomonadati</taxon>
        <taxon>Pseudomonadota</taxon>
        <taxon>Candidatus Muproteobacteria</taxon>
    </lineage>
</organism>
<dbReference type="InterPro" id="IPR050366">
    <property type="entry name" value="BP-dependent_transpt_permease"/>
</dbReference>
<evidence type="ECO:0000256" key="5">
    <source>
        <dbReference type="ARBA" id="ARBA00022989"/>
    </source>
</evidence>
<evidence type="ECO:0000313" key="9">
    <source>
        <dbReference type="EMBL" id="OGI44251.1"/>
    </source>
</evidence>
<dbReference type="AlphaFoldDB" id="A0A1F6TGK1"/>
<keyword evidence="3" id="KW-1003">Cell membrane</keyword>
<keyword evidence="6 7" id="KW-0472">Membrane</keyword>
<evidence type="ECO:0000256" key="3">
    <source>
        <dbReference type="ARBA" id="ARBA00022475"/>
    </source>
</evidence>
<dbReference type="Proteomes" id="UP000179344">
    <property type="component" value="Unassembled WGS sequence"/>
</dbReference>
<proteinExistence type="inferred from homology"/>
<dbReference type="GO" id="GO:0005886">
    <property type="term" value="C:plasma membrane"/>
    <property type="evidence" value="ECO:0007669"/>
    <property type="project" value="UniProtKB-SubCell"/>
</dbReference>
<keyword evidence="5 7" id="KW-1133">Transmembrane helix</keyword>
<evidence type="ECO:0000259" key="8">
    <source>
        <dbReference type="PROSITE" id="PS50928"/>
    </source>
</evidence>
<sequence length="299" mass="31403">MTAALQTVEELNRAEEPRTGWLAAIAKFVRQRPLGAVGAAIVFLTIAVAATAGWIAPYDPLANDYAAMLSAPGPDHWLGTDAFGRDVLTRVIYGSRTALTVGLGASVIGATLGSLIGVVSAYFGGRVDLIVQRVMDVFFAFPVIILALAVVAILGTGAGNVILAIATPMVPRCARVVRSSALSVREMPYVDAARASGFGHGRIILRHMLPNVMAPILIMATAFLGEAILLEASLSFLGLGVQEPTAAWGLMLRGSAVEFAETAPWMAIFPGLAISLAVFGFNLFGDSLRDALDPKLRSL</sequence>
<feature type="transmembrane region" description="Helical" evidence="7">
    <location>
        <begin position="137"/>
        <end position="166"/>
    </location>
</feature>
<feature type="transmembrane region" description="Helical" evidence="7">
    <location>
        <begin position="103"/>
        <end position="125"/>
    </location>
</feature>
<feature type="transmembrane region" description="Helical" evidence="7">
    <location>
        <begin position="34"/>
        <end position="56"/>
    </location>
</feature>
<dbReference type="InterPro" id="IPR035906">
    <property type="entry name" value="MetI-like_sf"/>
</dbReference>
<reference evidence="9 10" key="1">
    <citation type="journal article" date="2016" name="Nat. Commun.">
        <title>Thousands of microbial genomes shed light on interconnected biogeochemical processes in an aquifer system.</title>
        <authorList>
            <person name="Anantharaman K."/>
            <person name="Brown C.T."/>
            <person name="Hug L.A."/>
            <person name="Sharon I."/>
            <person name="Castelle C.J."/>
            <person name="Probst A.J."/>
            <person name="Thomas B.C."/>
            <person name="Singh A."/>
            <person name="Wilkins M.J."/>
            <person name="Karaoz U."/>
            <person name="Brodie E.L."/>
            <person name="Williams K.H."/>
            <person name="Hubbard S.S."/>
            <person name="Banfield J.F."/>
        </authorList>
    </citation>
    <scope>NUCLEOTIDE SEQUENCE [LARGE SCALE GENOMIC DNA]</scope>
</reference>
<name>A0A1F6TGK1_9PROT</name>
<dbReference type="PANTHER" id="PTHR43386">
    <property type="entry name" value="OLIGOPEPTIDE TRANSPORT SYSTEM PERMEASE PROTEIN APPC"/>
    <property type="match status" value="1"/>
</dbReference>
<keyword evidence="2 7" id="KW-0813">Transport</keyword>
<keyword evidence="4 7" id="KW-0812">Transmembrane</keyword>
<dbReference type="SUPFAM" id="SSF161098">
    <property type="entry name" value="MetI-like"/>
    <property type="match status" value="1"/>
</dbReference>
<evidence type="ECO:0000256" key="2">
    <source>
        <dbReference type="ARBA" id="ARBA00022448"/>
    </source>
</evidence>
<dbReference type="InterPro" id="IPR000515">
    <property type="entry name" value="MetI-like"/>
</dbReference>
<accession>A0A1F6TGK1</accession>
<evidence type="ECO:0000256" key="4">
    <source>
        <dbReference type="ARBA" id="ARBA00022692"/>
    </source>
</evidence>
<dbReference type="PROSITE" id="PS50928">
    <property type="entry name" value="ABC_TM1"/>
    <property type="match status" value="1"/>
</dbReference>
<dbReference type="CDD" id="cd06261">
    <property type="entry name" value="TM_PBP2"/>
    <property type="match status" value="1"/>
</dbReference>
<feature type="domain" description="ABC transmembrane type-1" evidence="8">
    <location>
        <begin position="95"/>
        <end position="285"/>
    </location>
</feature>
<dbReference type="EMBL" id="MFST01000061">
    <property type="protein sequence ID" value="OGI44251.1"/>
    <property type="molecule type" value="Genomic_DNA"/>
</dbReference>
<gene>
    <name evidence="9" type="ORF">A2V92_05830</name>
</gene>
<evidence type="ECO:0000313" key="10">
    <source>
        <dbReference type="Proteomes" id="UP000179344"/>
    </source>
</evidence>